<accession>A0A0F9PPM3</accession>
<gene>
    <name evidence="1" type="ORF">LCGC14_1191190</name>
</gene>
<dbReference type="AlphaFoldDB" id="A0A0F9PPM3"/>
<reference evidence="1" key="1">
    <citation type="journal article" date="2015" name="Nature">
        <title>Complex archaea that bridge the gap between prokaryotes and eukaryotes.</title>
        <authorList>
            <person name="Spang A."/>
            <person name="Saw J.H."/>
            <person name="Jorgensen S.L."/>
            <person name="Zaremba-Niedzwiedzka K."/>
            <person name="Martijn J."/>
            <person name="Lind A.E."/>
            <person name="van Eijk R."/>
            <person name="Schleper C."/>
            <person name="Guy L."/>
            <person name="Ettema T.J."/>
        </authorList>
    </citation>
    <scope>NUCLEOTIDE SEQUENCE</scope>
</reference>
<evidence type="ECO:0000313" key="1">
    <source>
        <dbReference type="EMBL" id="KKM95137.1"/>
    </source>
</evidence>
<organism evidence="1">
    <name type="scientific">marine sediment metagenome</name>
    <dbReference type="NCBI Taxonomy" id="412755"/>
    <lineage>
        <taxon>unclassified sequences</taxon>
        <taxon>metagenomes</taxon>
        <taxon>ecological metagenomes</taxon>
    </lineage>
</organism>
<name>A0A0F9PPM3_9ZZZZ</name>
<protein>
    <submittedName>
        <fullName evidence="1">Uncharacterized protein</fullName>
    </submittedName>
</protein>
<sequence>MNKCPKCNTETVSTSSKIINGIQNHVIYCPNCRNNLSFKTETRMGFGGFPKFTEDQK</sequence>
<dbReference type="EMBL" id="LAZR01006048">
    <property type="protein sequence ID" value="KKM95137.1"/>
    <property type="molecule type" value="Genomic_DNA"/>
</dbReference>
<comment type="caution">
    <text evidence="1">The sequence shown here is derived from an EMBL/GenBank/DDBJ whole genome shotgun (WGS) entry which is preliminary data.</text>
</comment>
<proteinExistence type="predicted"/>